<proteinExistence type="predicted"/>
<evidence type="ECO:0000313" key="1">
    <source>
        <dbReference type="EMBL" id="GAG84563.1"/>
    </source>
</evidence>
<name>X1BKH1_9ZZZZ</name>
<protein>
    <submittedName>
        <fullName evidence="1">Uncharacterized protein</fullName>
    </submittedName>
</protein>
<comment type="caution">
    <text evidence="1">The sequence shown here is derived from an EMBL/GenBank/DDBJ whole genome shotgun (WGS) entry which is preliminary data.</text>
</comment>
<reference evidence="1" key="1">
    <citation type="journal article" date="2014" name="Front. Microbiol.">
        <title>High frequency of phylogenetically diverse reductive dehalogenase-homologous genes in deep subseafloor sedimentary metagenomes.</title>
        <authorList>
            <person name="Kawai M."/>
            <person name="Futagami T."/>
            <person name="Toyoda A."/>
            <person name="Takaki Y."/>
            <person name="Nishi S."/>
            <person name="Hori S."/>
            <person name="Arai W."/>
            <person name="Tsubouchi T."/>
            <person name="Morono Y."/>
            <person name="Uchiyama I."/>
            <person name="Ito T."/>
            <person name="Fujiyama A."/>
            <person name="Inagaki F."/>
            <person name="Takami H."/>
        </authorList>
    </citation>
    <scope>NUCLEOTIDE SEQUENCE</scope>
    <source>
        <strain evidence="1">Expedition CK06-06</strain>
    </source>
</reference>
<sequence>MFKNNKKNDNLLIEVKILKIENFTKLFVLCNIAPIIVV</sequence>
<gene>
    <name evidence="1" type="ORF">S01H4_29988</name>
</gene>
<dbReference type="AlphaFoldDB" id="X1BKH1"/>
<organism evidence="1">
    <name type="scientific">marine sediment metagenome</name>
    <dbReference type="NCBI Taxonomy" id="412755"/>
    <lineage>
        <taxon>unclassified sequences</taxon>
        <taxon>metagenomes</taxon>
        <taxon>ecological metagenomes</taxon>
    </lineage>
</organism>
<accession>X1BKH1</accession>
<feature type="non-terminal residue" evidence="1">
    <location>
        <position position="38"/>
    </location>
</feature>
<dbReference type="EMBL" id="BART01015446">
    <property type="protein sequence ID" value="GAG84563.1"/>
    <property type="molecule type" value="Genomic_DNA"/>
</dbReference>